<dbReference type="AlphaFoldDB" id="M1NKP7"/>
<dbReference type="STRING" id="1121362.A605_04775"/>
<organism evidence="1 2">
    <name type="scientific">Corynebacterium halotolerans YIM 70093 = DSM 44683</name>
    <dbReference type="NCBI Taxonomy" id="1121362"/>
    <lineage>
        <taxon>Bacteria</taxon>
        <taxon>Bacillati</taxon>
        <taxon>Actinomycetota</taxon>
        <taxon>Actinomycetes</taxon>
        <taxon>Mycobacteriales</taxon>
        <taxon>Corynebacteriaceae</taxon>
        <taxon>Corynebacterium</taxon>
    </lineage>
</organism>
<dbReference type="HOGENOM" id="CLU_780130_0_0_11"/>
<protein>
    <recommendedName>
        <fullName evidence="3">EcsC family protein</fullName>
    </recommendedName>
</protein>
<sequence length="355" mass="38475">MKPHPDMSDYEHKAWLTLLEAILKEPKPQKEPGRISNYLEKAKSTVSESATQARDKMMAIPKAEETVESIGMAVDRAMKGLHSLTVDFGLNSVNTQKVVTKFMKHGYETERFEDILLLDLRACDRVLGPNKQRYTVVGVAEGAASSLAVTGLTVSSTVSGGVTLGAAVTAVAADAMTVLAGMGRIVADVAAHYGFDVREPEESLFAAGVLSYSTAKGASERAAALSSLSRLTQTMMRRTTMKQLSQNHLVRVIERVFKMLGFKLTRGKLAQAVPVAGAVINGGMNAKLARDTFNSAHEAYRLRFLTEKYGLDAEAWRPDARPYAAENPSEVPLVDEILEAELVSEDVIAPTESKS</sequence>
<dbReference type="InterPro" id="IPR024787">
    <property type="entry name" value="EcsC"/>
</dbReference>
<dbReference type="Proteomes" id="UP000011723">
    <property type="component" value="Chromosome"/>
</dbReference>
<dbReference type="PANTHER" id="PTHR41260">
    <property type="entry name" value="PROTEIN ECSC"/>
    <property type="match status" value="1"/>
</dbReference>
<dbReference type="OrthoDB" id="2737310at2"/>
<name>M1NKP7_9CORY</name>
<evidence type="ECO:0008006" key="3">
    <source>
        <dbReference type="Google" id="ProtNLM"/>
    </source>
</evidence>
<proteinExistence type="predicted"/>
<reference evidence="1 2" key="1">
    <citation type="journal article" date="2012" name="Stand. Genomic Sci.">
        <title>Genome sequence of the halotolerant bacterium Corynebacterium halotolerans type strain YIM 70093(T) (= DSM 44683(T)).</title>
        <authorList>
            <person name="Ruckert C."/>
            <person name="Albersmeier A."/>
            <person name="Al-Dilaimi A."/>
            <person name="Niehaus K."/>
            <person name="Szczepanowski R."/>
            <person name="Kalinowski J."/>
        </authorList>
    </citation>
    <scope>NUCLEOTIDE SEQUENCE [LARGE SCALE GENOMIC DNA]</scope>
    <source>
        <strain evidence="1">YIM 70093</strain>
    </source>
</reference>
<dbReference type="KEGG" id="chn:A605_04775"/>
<dbReference type="Pfam" id="PF12787">
    <property type="entry name" value="EcsC"/>
    <property type="match status" value="1"/>
</dbReference>
<dbReference type="PATRIC" id="fig|1121362.3.peg.958"/>
<dbReference type="PANTHER" id="PTHR41260:SF1">
    <property type="entry name" value="PROTEIN ECSC"/>
    <property type="match status" value="1"/>
</dbReference>
<dbReference type="eggNOG" id="ENOG5030S8C">
    <property type="taxonomic scope" value="Bacteria"/>
</dbReference>
<dbReference type="EMBL" id="CP003697">
    <property type="protein sequence ID" value="AGF71963.1"/>
    <property type="molecule type" value="Genomic_DNA"/>
</dbReference>
<accession>M1NKP7</accession>
<evidence type="ECO:0000313" key="1">
    <source>
        <dbReference type="EMBL" id="AGF71963.1"/>
    </source>
</evidence>
<keyword evidence="2" id="KW-1185">Reference proteome</keyword>
<gene>
    <name evidence="1" type="ORF">A605_04775</name>
</gene>
<evidence type="ECO:0000313" key="2">
    <source>
        <dbReference type="Proteomes" id="UP000011723"/>
    </source>
</evidence>